<dbReference type="Proteomes" id="UP000708208">
    <property type="component" value="Unassembled WGS sequence"/>
</dbReference>
<sequence length="188" mass="21669">MVCLNMTITQFLMFFESVCERLEMESASLRCLTGDEHCFTTLFKNCRTTQLLISTFNIGYAPAVYLFKMMSLTFSVMCGYLGIRYFSKIGIAIYLLAISVYMMFYYVATFGRAFYIPERMESFKIELLRTAQLSQAKRSVVKHLEKQVASVPNVGIKVGTFHTMKRESTPIFIDFVVKTIASLLIMYR</sequence>
<gene>
    <name evidence="2" type="ORF">AFUS01_LOCUS13512</name>
</gene>
<keyword evidence="1" id="KW-0812">Transmembrane</keyword>
<evidence type="ECO:0000313" key="3">
    <source>
        <dbReference type="Proteomes" id="UP000708208"/>
    </source>
</evidence>
<dbReference type="AlphaFoldDB" id="A0A8J2JQZ8"/>
<keyword evidence="3" id="KW-1185">Reference proteome</keyword>
<protein>
    <submittedName>
        <fullName evidence="2">Uncharacterized protein</fullName>
    </submittedName>
</protein>
<evidence type="ECO:0000256" key="1">
    <source>
        <dbReference type="SAM" id="Phobius"/>
    </source>
</evidence>
<comment type="caution">
    <text evidence="2">The sequence shown here is derived from an EMBL/GenBank/DDBJ whole genome shotgun (WGS) entry which is preliminary data.</text>
</comment>
<reference evidence="2" key="1">
    <citation type="submission" date="2021-06" db="EMBL/GenBank/DDBJ databases">
        <authorList>
            <person name="Hodson N. C."/>
            <person name="Mongue J. A."/>
            <person name="Jaron S. K."/>
        </authorList>
    </citation>
    <scope>NUCLEOTIDE SEQUENCE</scope>
</reference>
<keyword evidence="1" id="KW-0472">Membrane</keyword>
<proteinExistence type="predicted"/>
<accession>A0A8J2JQZ8</accession>
<feature type="transmembrane region" description="Helical" evidence="1">
    <location>
        <begin position="89"/>
        <end position="115"/>
    </location>
</feature>
<keyword evidence="1" id="KW-1133">Transmembrane helix</keyword>
<evidence type="ECO:0000313" key="2">
    <source>
        <dbReference type="EMBL" id="CAG7724496.1"/>
    </source>
</evidence>
<organism evidence="2 3">
    <name type="scientific">Allacma fusca</name>
    <dbReference type="NCBI Taxonomy" id="39272"/>
    <lineage>
        <taxon>Eukaryota</taxon>
        <taxon>Metazoa</taxon>
        <taxon>Ecdysozoa</taxon>
        <taxon>Arthropoda</taxon>
        <taxon>Hexapoda</taxon>
        <taxon>Collembola</taxon>
        <taxon>Symphypleona</taxon>
        <taxon>Sminthuridae</taxon>
        <taxon>Allacma</taxon>
    </lineage>
</organism>
<dbReference type="EMBL" id="CAJVCH010110104">
    <property type="protein sequence ID" value="CAG7724496.1"/>
    <property type="molecule type" value="Genomic_DNA"/>
</dbReference>
<feature type="transmembrane region" description="Helical" evidence="1">
    <location>
        <begin position="63"/>
        <end position="83"/>
    </location>
</feature>
<name>A0A8J2JQZ8_9HEXA</name>